<keyword evidence="6 8" id="KW-0482">Metalloprotease</keyword>
<dbReference type="InterPro" id="IPR022398">
    <property type="entry name" value="Peptidase_S8_His-AS"/>
</dbReference>
<feature type="active site" description="Charge relay system" evidence="7">
    <location>
        <position position="393"/>
    </location>
</feature>
<keyword evidence="5 8" id="KW-0862">Zinc</keyword>
<dbReference type="InterPro" id="IPR001567">
    <property type="entry name" value="Pept_M3A_M3B_dom"/>
</dbReference>
<dbReference type="InterPro" id="IPR024079">
    <property type="entry name" value="MetalloPept_cat_dom_sf"/>
</dbReference>
<dbReference type="PROSITE" id="PS51892">
    <property type="entry name" value="SUBTILASE"/>
    <property type="match status" value="1"/>
</dbReference>
<dbReference type="Gene3D" id="3.40.390.10">
    <property type="entry name" value="Collagenase (Catalytic Domain)"/>
    <property type="match status" value="1"/>
</dbReference>
<evidence type="ECO:0000256" key="8">
    <source>
        <dbReference type="RuleBase" id="RU003435"/>
    </source>
</evidence>
<dbReference type="InterPro" id="IPR024077">
    <property type="entry name" value="Neurolysin/TOP_dom2"/>
</dbReference>
<dbReference type="SUPFAM" id="SSF52743">
    <property type="entry name" value="Subtilisin-like"/>
    <property type="match status" value="1"/>
</dbReference>
<feature type="active site" description="Charge relay system" evidence="7">
    <location>
        <position position="581"/>
    </location>
</feature>
<keyword evidence="13" id="KW-1185">Reference proteome</keyword>
<comment type="similarity">
    <text evidence="7">Belongs to the peptidase S8 family.</text>
</comment>
<dbReference type="SUPFAM" id="SSF55486">
    <property type="entry name" value="Metalloproteases ('zincins'), catalytic domain"/>
    <property type="match status" value="1"/>
</dbReference>
<dbReference type="InterPro" id="IPR036852">
    <property type="entry name" value="Peptidase_S8/S53_dom_sf"/>
</dbReference>
<evidence type="ECO:0000256" key="3">
    <source>
        <dbReference type="ARBA" id="ARBA00022723"/>
    </source>
</evidence>
<comment type="similarity">
    <text evidence="1 8">Belongs to the peptidase M3 family.</text>
</comment>
<dbReference type="Proteomes" id="UP001056201">
    <property type="component" value="Chromosome 2"/>
</dbReference>
<evidence type="ECO:0000256" key="1">
    <source>
        <dbReference type="ARBA" id="ARBA00006040"/>
    </source>
</evidence>
<name>A0ABY4S8N9_AQUTE</name>
<proteinExistence type="inferred from homology"/>
<dbReference type="InterPro" id="IPR045090">
    <property type="entry name" value="Pept_M3A_M3B"/>
</dbReference>
<sequence length="1294" mass="140382">MFQQTWVATAAALMFTLGGATMPSLATAAEAVSASPAAIPAATPTPAASSAGVRPRIEKAADLPRFTYPVSGSLEPIVRDAARFAPLAAAIRRDTESVLAGYDIPDKATRRDLIGLLAALDYLDGRYDQALARAEQVRALQDKPADKLLSGLRLRAMAQAAKQHGPQGEAFQRAVATQIRRELDAMPYAVIENDIKSAKMGVELVGEALVLGRVREVMQPIVDKSGVLSSDFAPGLVNARLSLLALLPLKAVLTETYISYLAAHQVQKPDIWAARDVTLTPAQIKQPVTIAVWDSGVDTALFGSQVVKNAQGQPAVIAFDKYSRPATGELMPIPQALQSQLPQMKARTKGFSDLQSNIDSPEASEVKRYLSTLQPDQYKAAVEQIGLAGNYEHGTHVAGIALAGNPGARLVVGRIEFGWTLKPDPCPSREQAERDAQASQAYVDYFKQQGVRVVNMSWGGNVSAIENDLEQCGLGKTPEERKATARELFEIGKTALTRAFASAPEILFVTAAGNSNSDASFVEDIPAGIVLPNLLTVGAVDRAGDEAPFTSYGPTVKVHANGYQVESFLPGGDRVALSGTSMASPQVANLAGKLLAVNPALTPQQLINLIVGTAERTPDGRRVLIDPKKALAAAQALPSTAVSTAATTAAAAVPAAGAVDFPRYQTVAQVQQACDSGLAGAGQRLKALEQRPADGGWLAAADALNAYIEDQYYPIGFLSNVHPDSAVRDAMQACEQRWQSFYSSYGLNEKIYRALKALPPGDAIDQRARALALEGFEDSGVALPAALRPQAKRLNDRIGELGLAFDKAVRDNKTRVRFTPDELKGVPEANWKNAPRDAQGRVVLGLDTPSYLAVLNNAESPTARERMYRAKLTEGGPANLKRLQQLVALRTQYAGLFGYKSYDDFVLRRRMTGSLERTQAFLDEVKAAVTARERADVEELRAAKAAHTGRPLAETKVDRWDVFFYTERLRRERYSVDQEAFRPYFPPQESVRFVMKVAERMFGVRHERIPGAELWHPDAQAWAVVDAQSGQRLATLLIDLYPRDGKYNHAAVWPLRGVSTASGRQPMAALVVNLDRQGLSLEEMETLLHEFGHALHNNLSQTRYTAQAGTSVLHDFVEAPSQMLEDWVYDPGVMALMQEVCSDCKPVPEALLRQARQARDYGKGITYARQHLYAAYDLALYGPRPGQQPVDPQALWARMEGATPVGHVKGTMLPASFGHIAGGYAAGYYGYLYSLVVAMDLRTAFEGHRLDPAVGQRYRSTVLARGGEVPPLELVRGFLGRDTNAKAFFDDLKR</sequence>
<evidence type="ECO:0000256" key="6">
    <source>
        <dbReference type="ARBA" id="ARBA00023049"/>
    </source>
</evidence>
<keyword evidence="2 7" id="KW-0645">Protease</keyword>
<feature type="domain" description="Peptidase M3A/M3B catalytic" evidence="11">
    <location>
        <begin position="855"/>
        <end position="1291"/>
    </location>
</feature>
<dbReference type="CDD" id="cd06455">
    <property type="entry name" value="M3A_TOP"/>
    <property type="match status" value="1"/>
</dbReference>
<gene>
    <name evidence="12" type="ORF">MW290_24955</name>
</gene>
<dbReference type="InterPro" id="IPR000209">
    <property type="entry name" value="Peptidase_S8/S53_dom"/>
</dbReference>
<dbReference type="Gene3D" id="3.40.50.200">
    <property type="entry name" value="Peptidase S8/S53 domain"/>
    <property type="match status" value="1"/>
</dbReference>
<evidence type="ECO:0000313" key="12">
    <source>
        <dbReference type="EMBL" id="URI08829.1"/>
    </source>
</evidence>
<comment type="cofactor">
    <cofactor evidence="8">
        <name>Zn(2+)</name>
        <dbReference type="ChEBI" id="CHEBI:29105"/>
    </cofactor>
    <text evidence="8">Binds 1 zinc ion.</text>
</comment>
<dbReference type="PANTHER" id="PTHR11804:SF84">
    <property type="entry name" value="SACCHAROLYSIN"/>
    <property type="match status" value="1"/>
</dbReference>
<feature type="domain" description="Peptidase S8/S53" evidence="10">
    <location>
        <begin position="288"/>
        <end position="617"/>
    </location>
</feature>
<dbReference type="Pfam" id="PF00082">
    <property type="entry name" value="Peptidase_S8"/>
    <property type="match status" value="1"/>
</dbReference>
<dbReference type="PANTHER" id="PTHR11804">
    <property type="entry name" value="PROTEASE M3 THIMET OLIGOPEPTIDASE-RELATED"/>
    <property type="match status" value="1"/>
</dbReference>
<feature type="chain" id="PRO_5045071154" evidence="9">
    <location>
        <begin position="29"/>
        <end position="1294"/>
    </location>
</feature>
<reference evidence="12" key="1">
    <citation type="submission" date="2022-05" db="EMBL/GenBank/DDBJ databases">
        <title>An RpoN-dependent PEP-CTERM gene is involved in floc formation of an Aquincola tertiaricarbonis strain.</title>
        <authorList>
            <person name="Qiu D."/>
            <person name="Xia M."/>
        </authorList>
    </citation>
    <scope>NUCLEOTIDE SEQUENCE</scope>
    <source>
        <strain evidence="12">RN12</strain>
    </source>
</reference>
<evidence type="ECO:0000256" key="7">
    <source>
        <dbReference type="PROSITE-ProRule" id="PRU01240"/>
    </source>
</evidence>
<dbReference type="RefSeq" id="WP_250197049.1">
    <property type="nucleotide sequence ID" value="NZ_CP097636.1"/>
</dbReference>
<keyword evidence="9" id="KW-0732">Signal</keyword>
<organism evidence="12 13">
    <name type="scientific">Aquincola tertiaricarbonis</name>
    <dbReference type="NCBI Taxonomy" id="391953"/>
    <lineage>
        <taxon>Bacteria</taxon>
        <taxon>Pseudomonadati</taxon>
        <taxon>Pseudomonadota</taxon>
        <taxon>Betaproteobacteria</taxon>
        <taxon>Burkholderiales</taxon>
        <taxon>Sphaerotilaceae</taxon>
        <taxon>Aquincola</taxon>
    </lineage>
</organism>
<protein>
    <submittedName>
        <fullName evidence="12">M3 family metallopeptidase</fullName>
    </submittedName>
</protein>
<keyword evidence="7" id="KW-0720">Serine protease</keyword>
<evidence type="ECO:0000259" key="11">
    <source>
        <dbReference type="Pfam" id="PF01432"/>
    </source>
</evidence>
<evidence type="ECO:0000256" key="2">
    <source>
        <dbReference type="ARBA" id="ARBA00022670"/>
    </source>
</evidence>
<feature type="signal peptide" evidence="9">
    <location>
        <begin position="1"/>
        <end position="28"/>
    </location>
</feature>
<evidence type="ECO:0000313" key="13">
    <source>
        <dbReference type="Proteomes" id="UP001056201"/>
    </source>
</evidence>
<evidence type="ECO:0000256" key="5">
    <source>
        <dbReference type="ARBA" id="ARBA00022833"/>
    </source>
</evidence>
<evidence type="ECO:0000256" key="4">
    <source>
        <dbReference type="ARBA" id="ARBA00022801"/>
    </source>
</evidence>
<feature type="active site" description="Charge relay system" evidence="7">
    <location>
        <position position="294"/>
    </location>
</feature>
<evidence type="ECO:0000256" key="9">
    <source>
        <dbReference type="SAM" id="SignalP"/>
    </source>
</evidence>
<dbReference type="Gene3D" id="1.10.1370.10">
    <property type="entry name" value="Neurolysin, domain 3"/>
    <property type="match status" value="1"/>
</dbReference>
<keyword evidence="3 8" id="KW-0479">Metal-binding</keyword>
<dbReference type="Pfam" id="PF01432">
    <property type="entry name" value="Peptidase_M3"/>
    <property type="match status" value="1"/>
</dbReference>
<evidence type="ECO:0000259" key="10">
    <source>
        <dbReference type="Pfam" id="PF00082"/>
    </source>
</evidence>
<dbReference type="EMBL" id="CP097636">
    <property type="protein sequence ID" value="URI08829.1"/>
    <property type="molecule type" value="Genomic_DNA"/>
</dbReference>
<dbReference type="PROSITE" id="PS00137">
    <property type="entry name" value="SUBTILASE_HIS"/>
    <property type="match status" value="1"/>
</dbReference>
<keyword evidence="4 7" id="KW-0378">Hydrolase</keyword>
<accession>A0ABY4S8N9</accession>